<dbReference type="Proteomes" id="UP000252519">
    <property type="component" value="Unassembled WGS sequence"/>
</dbReference>
<protein>
    <submittedName>
        <fullName evidence="1">Uncharacterized protein</fullName>
    </submittedName>
</protein>
<name>A0A368GR16_ANCCA</name>
<reference evidence="1 2" key="1">
    <citation type="submission" date="2014-10" db="EMBL/GenBank/DDBJ databases">
        <title>Draft genome of the hookworm Ancylostoma caninum.</title>
        <authorList>
            <person name="Mitreva M."/>
        </authorList>
    </citation>
    <scope>NUCLEOTIDE SEQUENCE [LARGE SCALE GENOMIC DNA]</scope>
    <source>
        <strain evidence="1 2">Baltimore</strain>
    </source>
</reference>
<evidence type="ECO:0000313" key="2">
    <source>
        <dbReference type="Proteomes" id="UP000252519"/>
    </source>
</evidence>
<sequence length="192" mass="21680">MNRSHPDALHMLSAGVTVDLMKDKDEVRIYYPKNFSRLLFISHQLIFILCPLTAAQNFCADPCGSVCILAYWLLVRVMADGELDDDTIRGIKNVTKTMKLLWHDAAIKLFTLKLHGIDGSRHPGGHGEYRHPTPMDLSRLPTEMNLGFFFAQFRVIQALNHISLRRNISVICPHTRMANSSSGRFSSSPTVE</sequence>
<dbReference type="OrthoDB" id="5903115at2759"/>
<keyword evidence="2" id="KW-1185">Reference proteome</keyword>
<dbReference type="AlphaFoldDB" id="A0A368GR16"/>
<accession>A0A368GR16</accession>
<gene>
    <name evidence="1" type="ORF">ANCCAN_07904</name>
</gene>
<dbReference type="EMBL" id="JOJR01000087">
    <property type="protein sequence ID" value="RCN46038.1"/>
    <property type="molecule type" value="Genomic_DNA"/>
</dbReference>
<comment type="caution">
    <text evidence="1">The sequence shown here is derived from an EMBL/GenBank/DDBJ whole genome shotgun (WGS) entry which is preliminary data.</text>
</comment>
<proteinExistence type="predicted"/>
<organism evidence="1 2">
    <name type="scientific">Ancylostoma caninum</name>
    <name type="common">Dog hookworm</name>
    <dbReference type="NCBI Taxonomy" id="29170"/>
    <lineage>
        <taxon>Eukaryota</taxon>
        <taxon>Metazoa</taxon>
        <taxon>Ecdysozoa</taxon>
        <taxon>Nematoda</taxon>
        <taxon>Chromadorea</taxon>
        <taxon>Rhabditida</taxon>
        <taxon>Rhabditina</taxon>
        <taxon>Rhabditomorpha</taxon>
        <taxon>Strongyloidea</taxon>
        <taxon>Ancylostomatidae</taxon>
        <taxon>Ancylostomatinae</taxon>
        <taxon>Ancylostoma</taxon>
    </lineage>
</organism>
<evidence type="ECO:0000313" key="1">
    <source>
        <dbReference type="EMBL" id="RCN46038.1"/>
    </source>
</evidence>